<comment type="caution">
    <text evidence="4">The sequence shown here is derived from an EMBL/GenBank/DDBJ whole genome shotgun (WGS) entry which is preliminary data.</text>
</comment>
<dbReference type="EMBL" id="BPRH01003686">
    <property type="protein sequence ID" value="GJF10305.1"/>
    <property type="molecule type" value="Genomic_DNA"/>
</dbReference>
<dbReference type="PANTHER" id="PTHR48090">
    <property type="entry name" value="UNDECAPRENYL-PHOSPHATE 4-DEOXY-4-FORMAMIDO-L-ARABINOSE TRANSFERASE-RELATED"/>
    <property type="match status" value="1"/>
</dbReference>
<evidence type="ECO:0000313" key="4">
    <source>
        <dbReference type="EMBL" id="GJF10305.1"/>
    </source>
</evidence>
<evidence type="ECO:0000313" key="5">
    <source>
        <dbReference type="Proteomes" id="UP001060504"/>
    </source>
</evidence>
<evidence type="ECO:0000256" key="1">
    <source>
        <dbReference type="ARBA" id="ARBA00006739"/>
    </source>
</evidence>
<dbReference type="Gene3D" id="3.90.550.10">
    <property type="entry name" value="Spore Coat Polysaccharide Biosynthesis Protein SpsA, Chain A"/>
    <property type="match status" value="1"/>
</dbReference>
<feature type="domain" description="Glycosyltransferase 2-like" evidence="3">
    <location>
        <begin position="21"/>
        <end position="158"/>
    </location>
</feature>
<dbReference type="InterPro" id="IPR050256">
    <property type="entry name" value="Glycosyltransferase_2"/>
</dbReference>
<feature type="compositionally biased region" description="Basic residues" evidence="2">
    <location>
        <begin position="248"/>
        <end position="261"/>
    </location>
</feature>
<name>A0ABQ4V4V9_9MYCO</name>
<accession>A0ABQ4V4V9</accession>
<protein>
    <recommendedName>
        <fullName evidence="3">Glycosyltransferase 2-like domain-containing protein</fullName>
    </recommendedName>
</protein>
<dbReference type="InterPro" id="IPR029044">
    <property type="entry name" value="Nucleotide-diphossugar_trans"/>
</dbReference>
<evidence type="ECO:0000259" key="3">
    <source>
        <dbReference type="Pfam" id="PF00535"/>
    </source>
</evidence>
<dbReference type="Proteomes" id="UP001060504">
    <property type="component" value="Unassembled WGS sequence"/>
</dbReference>
<dbReference type="Pfam" id="PF00535">
    <property type="entry name" value="Glycos_transf_2"/>
    <property type="match status" value="1"/>
</dbReference>
<comment type="similarity">
    <text evidence="1">Belongs to the glycosyltransferase 2 family.</text>
</comment>
<dbReference type="PANTHER" id="PTHR48090:SF7">
    <property type="entry name" value="RFBJ PROTEIN"/>
    <property type="match status" value="1"/>
</dbReference>
<dbReference type="InterPro" id="IPR001173">
    <property type="entry name" value="Glyco_trans_2-like"/>
</dbReference>
<reference evidence="4 5" key="1">
    <citation type="submission" date="2021-08" db="EMBL/GenBank/DDBJ databases">
        <title>Draft genome sequence of Mycolicibacterium sp. NGTWS1702 strain.</title>
        <authorList>
            <person name="Matsumoto M."/>
            <person name="Tang B.C.C."/>
            <person name="Machida Y."/>
            <person name="Matoyama H."/>
            <person name="Kishihara T."/>
            <person name="Sato S."/>
            <person name="Kondo I."/>
            <person name="Sano M."/>
            <person name="Kato G."/>
        </authorList>
    </citation>
    <scope>NUCLEOTIDE SEQUENCE [LARGE SCALE GENOMIC DNA]</scope>
    <source>
        <strain evidence="4 5">NGTWSNA01</strain>
    </source>
</reference>
<gene>
    <name evidence="4" type="ORF">NGTWS1702_35170</name>
</gene>
<sequence>MTSPVSMCDVLRRDIARPTISVIIPALNEAQNLPHVAQRIPADIDEIVFVDGGSHDDTVAVAKQLWPDAIHIRQTRKGKGNGLSCGFAASSGDIIVMIDADGSIDPAEIPRFVSTLLGGADYAKGSRFIAGGGSDDITKIRRAGNWSLNALVNLLFSTRYTDLCYGCNAFWRHCLDPIDLPDIATCEPQWGDGFEIETLINVRVAVHGLKIAEVHSHESDRIHGQSNLNPVRDGLRVLRTIRSEFSSHRRTRHSAPARRRSGNVAMPSTPITRRGSSGPWPPAASRSASVTTDSRRRVTAGAVVAR</sequence>
<dbReference type="SUPFAM" id="SSF53448">
    <property type="entry name" value="Nucleotide-diphospho-sugar transferases"/>
    <property type="match status" value="1"/>
</dbReference>
<dbReference type="CDD" id="cd04179">
    <property type="entry name" value="DPM_DPG-synthase_like"/>
    <property type="match status" value="1"/>
</dbReference>
<keyword evidence="5" id="KW-1185">Reference proteome</keyword>
<proteinExistence type="inferred from homology"/>
<feature type="region of interest" description="Disordered" evidence="2">
    <location>
        <begin position="246"/>
        <end position="306"/>
    </location>
</feature>
<organism evidence="4 5">
    <name type="scientific">Mycolicibacterium cyprinidarum</name>
    <dbReference type="NCBI Taxonomy" id="2860311"/>
    <lineage>
        <taxon>Bacteria</taxon>
        <taxon>Bacillati</taxon>
        <taxon>Actinomycetota</taxon>
        <taxon>Actinomycetes</taxon>
        <taxon>Mycobacteriales</taxon>
        <taxon>Mycobacteriaceae</taxon>
        <taxon>Mycolicibacterium</taxon>
    </lineage>
</organism>
<evidence type="ECO:0000256" key="2">
    <source>
        <dbReference type="SAM" id="MobiDB-lite"/>
    </source>
</evidence>